<dbReference type="EMBL" id="BSFQ01000142">
    <property type="protein sequence ID" value="GLL16301.1"/>
    <property type="molecule type" value="Genomic_DNA"/>
</dbReference>
<feature type="transmembrane region" description="Helical" evidence="2">
    <location>
        <begin position="49"/>
        <end position="73"/>
    </location>
</feature>
<sequence>MPQQYGQQWAPPRQPQQFGFTGGQQLPSQIPTQRSAEPTPPKKRRKWPWIVGALILIPILAFAGCTALVGGAVKAVDDARQGGSVGLGEMFYYSSKVGLMVAAPTPHNPGNQYIVGRGEQGWESTVTITNGSSHPVGASLVTMNATVNGAPAERYFDDGADLATQDIAPGQSLRVPFRFKTKKGATGPVQIAVAAEFNEPVFFNGTLS</sequence>
<proteinExistence type="predicted"/>
<feature type="region of interest" description="Disordered" evidence="1">
    <location>
        <begin position="1"/>
        <end position="44"/>
    </location>
</feature>
<feature type="compositionally biased region" description="Polar residues" evidence="1">
    <location>
        <begin position="26"/>
        <end position="36"/>
    </location>
</feature>
<comment type="caution">
    <text evidence="3">The sequence shown here is derived from an EMBL/GenBank/DDBJ whole genome shotgun (WGS) entry which is preliminary data.</text>
</comment>
<evidence type="ECO:0000313" key="4">
    <source>
        <dbReference type="Proteomes" id="UP001143463"/>
    </source>
</evidence>
<gene>
    <name evidence="3" type="ORF">GCM10017577_74760</name>
</gene>
<dbReference type="Proteomes" id="UP001143463">
    <property type="component" value="Unassembled WGS sequence"/>
</dbReference>
<protein>
    <recommendedName>
        <fullName evidence="5">DUF4352 domain-containing protein</fullName>
    </recommendedName>
</protein>
<dbReference type="RefSeq" id="WP_051738365.1">
    <property type="nucleotide sequence ID" value="NZ_BSFQ01000142.1"/>
</dbReference>
<accession>A0A9W6P1X4</accession>
<evidence type="ECO:0000313" key="3">
    <source>
        <dbReference type="EMBL" id="GLL16301.1"/>
    </source>
</evidence>
<keyword evidence="2" id="KW-1133">Transmembrane helix</keyword>
<name>A0A9W6P1X4_9PSEU</name>
<keyword evidence="4" id="KW-1185">Reference proteome</keyword>
<evidence type="ECO:0000256" key="1">
    <source>
        <dbReference type="SAM" id="MobiDB-lite"/>
    </source>
</evidence>
<feature type="compositionally biased region" description="Low complexity" evidence="1">
    <location>
        <begin position="15"/>
        <end position="25"/>
    </location>
</feature>
<reference evidence="3" key="1">
    <citation type="journal article" date="2014" name="Int. J. Syst. Evol. Microbiol.">
        <title>Complete genome sequence of Corynebacterium casei LMG S-19264T (=DSM 44701T), isolated from a smear-ripened cheese.</title>
        <authorList>
            <consortium name="US DOE Joint Genome Institute (JGI-PGF)"/>
            <person name="Walter F."/>
            <person name="Albersmeier A."/>
            <person name="Kalinowski J."/>
            <person name="Ruckert C."/>
        </authorList>
    </citation>
    <scope>NUCLEOTIDE SEQUENCE</scope>
    <source>
        <strain evidence="3">VKM Ac-1069</strain>
    </source>
</reference>
<keyword evidence="2" id="KW-0472">Membrane</keyword>
<evidence type="ECO:0000256" key="2">
    <source>
        <dbReference type="SAM" id="Phobius"/>
    </source>
</evidence>
<dbReference type="AlphaFoldDB" id="A0A9W6P1X4"/>
<reference evidence="3" key="2">
    <citation type="submission" date="2023-01" db="EMBL/GenBank/DDBJ databases">
        <authorList>
            <person name="Sun Q."/>
            <person name="Evtushenko L."/>
        </authorList>
    </citation>
    <scope>NUCLEOTIDE SEQUENCE</scope>
    <source>
        <strain evidence="3">VKM Ac-1069</strain>
    </source>
</reference>
<evidence type="ECO:0008006" key="5">
    <source>
        <dbReference type="Google" id="ProtNLM"/>
    </source>
</evidence>
<keyword evidence="2" id="KW-0812">Transmembrane</keyword>
<organism evidence="3 4">
    <name type="scientific">Pseudonocardia halophobica</name>
    <dbReference type="NCBI Taxonomy" id="29401"/>
    <lineage>
        <taxon>Bacteria</taxon>
        <taxon>Bacillati</taxon>
        <taxon>Actinomycetota</taxon>
        <taxon>Actinomycetes</taxon>
        <taxon>Pseudonocardiales</taxon>
        <taxon>Pseudonocardiaceae</taxon>
        <taxon>Pseudonocardia</taxon>
    </lineage>
</organism>